<keyword evidence="2" id="KW-1185">Reference proteome</keyword>
<reference evidence="1" key="1">
    <citation type="submission" date="2022-05" db="EMBL/GenBank/DDBJ databases">
        <authorList>
            <person name="Colautti A."/>
            <person name="Iacumin L."/>
        </authorList>
    </citation>
    <scope>NUCLEOTIDE SEQUENCE</scope>
    <source>
        <strain evidence="1">DSM 30747</strain>
    </source>
</reference>
<gene>
    <name evidence="1" type="ORF">M9R61_08540</name>
</gene>
<accession>A0A9X3LAY3</accession>
<evidence type="ECO:0000313" key="2">
    <source>
        <dbReference type="Proteomes" id="UP001152172"/>
    </source>
</evidence>
<evidence type="ECO:0000313" key="1">
    <source>
        <dbReference type="EMBL" id="MCZ8533376.1"/>
    </source>
</evidence>
<dbReference type="EMBL" id="JAMKBI010000005">
    <property type="protein sequence ID" value="MCZ8533376.1"/>
    <property type="molecule type" value="Genomic_DNA"/>
</dbReference>
<protein>
    <submittedName>
        <fullName evidence="1">DUF6236 family protein</fullName>
    </submittedName>
</protein>
<dbReference type="RefSeq" id="WP_269921772.1">
    <property type="nucleotide sequence ID" value="NZ_JAMKBI010000005.1"/>
</dbReference>
<dbReference type="AlphaFoldDB" id="A0A9X3LAY3"/>
<organism evidence="1 2">
    <name type="scientific">Psychrobacillus psychrodurans</name>
    <dbReference type="NCBI Taxonomy" id="126157"/>
    <lineage>
        <taxon>Bacteria</taxon>
        <taxon>Bacillati</taxon>
        <taxon>Bacillota</taxon>
        <taxon>Bacilli</taxon>
        <taxon>Bacillales</taxon>
        <taxon>Bacillaceae</taxon>
        <taxon>Psychrobacillus</taxon>
    </lineage>
</organism>
<sequence>MDKILYFPTINIPKSQWLMSALFYWDKVGSIVPLDFLERPHRLDKYMRELVHAELIEQVVPEQYLGSIPNLRKGFLDYIDNNPVFNHISGLGNMGLIGNGRLIQSTSLIHMGKLDDIGEELVRRGLATKQRGPWYSVESYTASNYMTYLATLLGTVTDYTPVTNSYKELSNFLEIPKKHDNRKALKEQLRARILEKILPVPSVIDDPYDIFRFKEKHHDELRRFRNYIEDFILNLETFPDDLVDEKIKYFVSNSEDEIKYIKDRMHSFKWKDVNLTTICSVGSPTIFLMNEVVENSLMNTAGVTLGLLGAVSTALGKERLIDIKSKPLAYAAIIERNF</sequence>
<name>A0A9X3LAY3_9BACI</name>
<dbReference type="Proteomes" id="UP001152172">
    <property type="component" value="Unassembled WGS sequence"/>
</dbReference>
<proteinExistence type="predicted"/>
<comment type="caution">
    <text evidence="1">The sequence shown here is derived from an EMBL/GenBank/DDBJ whole genome shotgun (WGS) entry which is preliminary data.</text>
</comment>